<dbReference type="GO" id="GO:0006397">
    <property type="term" value="P:mRNA processing"/>
    <property type="evidence" value="ECO:0007669"/>
    <property type="project" value="InterPro"/>
</dbReference>
<dbReference type="STRING" id="39966.A0A369JNF5"/>
<gene>
    <name evidence="5" type="primary">thoc7</name>
    <name evidence="5" type="ORF">Hypma_010029</name>
</gene>
<name>A0A369JNF5_HYPMA</name>
<accession>A0A369JNF5</accession>
<comment type="caution">
    <text evidence="5">The sequence shown here is derived from an EMBL/GenBank/DDBJ whole genome shotgun (WGS) entry which is preliminary data.</text>
</comment>
<dbReference type="EMBL" id="LUEZ02000049">
    <property type="protein sequence ID" value="RDB22750.1"/>
    <property type="molecule type" value="Genomic_DNA"/>
</dbReference>
<dbReference type="AlphaFoldDB" id="A0A369JNF5"/>
<dbReference type="InParanoid" id="A0A369JNF5"/>
<dbReference type="InterPro" id="IPR008501">
    <property type="entry name" value="THOC7/Mft1"/>
</dbReference>
<feature type="coiled-coil region" evidence="3">
    <location>
        <begin position="101"/>
        <end position="128"/>
    </location>
</feature>
<dbReference type="Proteomes" id="UP000076154">
    <property type="component" value="Unassembled WGS sequence"/>
</dbReference>
<dbReference type="Pfam" id="PF05615">
    <property type="entry name" value="THOC7"/>
    <property type="match status" value="1"/>
</dbReference>
<evidence type="ECO:0000256" key="1">
    <source>
        <dbReference type="ARBA" id="ARBA00004123"/>
    </source>
</evidence>
<feature type="compositionally biased region" description="Low complexity" evidence="4">
    <location>
        <begin position="244"/>
        <end position="253"/>
    </location>
</feature>
<evidence type="ECO:0000256" key="2">
    <source>
        <dbReference type="ARBA" id="ARBA00023242"/>
    </source>
</evidence>
<organism evidence="5 6">
    <name type="scientific">Hypsizygus marmoreus</name>
    <name type="common">White beech mushroom</name>
    <name type="synonym">Agaricus marmoreus</name>
    <dbReference type="NCBI Taxonomy" id="39966"/>
    <lineage>
        <taxon>Eukaryota</taxon>
        <taxon>Fungi</taxon>
        <taxon>Dikarya</taxon>
        <taxon>Basidiomycota</taxon>
        <taxon>Agaricomycotina</taxon>
        <taxon>Agaricomycetes</taxon>
        <taxon>Agaricomycetidae</taxon>
        <taxon>Agaricales</taxon>
        <taxon>Tricholomatineae</taxon>
        <taxon>Lyophyllaceae</taxon>
        <taxon>Hypsizygus</taxon>
    </lineage>
</organism>
<keyword evidence="2" id="KW-0539">Nucleus</keyword>
<proteinExistence type="predicted"/>
<evidence type="ECO:0000256" key="3">
    <source>
        <dbReference type="SAM" id="Coils"/>
    </source>
</evidence>
<sequence length="325" mass="35991">MAVPNQAETPQSSASRPIVVAPLTPEEEDHIILARITNDERPLKRVIKKFHNYTAISHAPVVPAVVSQGSSGDASVEDAREAFLVELSTFELSLKKSVMICEAEARQVEEYQRERQRIDDEHGTLRGQIEQLKTSLEDAQMIRRRKIEYDLVAEKVNTLPSREELEQSIQALENDMAAIRSEHDNQNRIIQGQKSALDGIISELGSLRFMGKDKDIASVVPSPRSTPPPEGDTADTNMKEDLAEPAPMVVEAPPTEEKEEGEEDKQPSEPTPPPAAEDPIGNDIEMGEVEEDNPKNGKFKRKVREELEEGEASDTSSALSDPPDD</sequence>
<keyword evidence="6" id="KW-1185">Reference proteome</keyword>
<evidence type="ECO:0000313" key="5">
    <source>
        <dbReference type="EMBL" id="RDB22750.1"/>
    </source>
</evidence>
<keyword evidence="3" id="KW-0175">Coiled coil</keyword>
<dbReference type="OrthoDB" id="205166at2759"/>
<evidence type="ECO:0000313" key="6">
    <source>
        <dbReference type="Proteomes" id="UP000076154"/>
    </source>
</evidence>
<reference evidence="5" key="1">
    <citation type="submission" date="2018-04" db="EMBL/GenBank/DDBJ databases">
        <title>Whole genome sequencing of Hypsizygus marmoreus.</title>
        <authorList>
            <person name="Choi I.-G."/>
            <person name="Min B."/>
            <person name="Kim J.-G."/>
            <person name="Kim S."/>
            <person name="Oh Y.-L."/>
            <person name="Kong W.-S."/>
            <person name="Park H."/>
            <person name="Jeong J."/>
            <person name="Song E.-S."/>
        </authorList>
    </citation>
    <scope>NUCLEOTIDE SEQUENCE [LARGE SCALE GENOMIC DNA]</scope>
    <source>
        <strain evidence="5">51987-8</strain>
    </source>
</reference>
<dbReference type="FunCoup" id="A0A369JNF5">
    <property type="interactions" value="49"/>
</dbReference>
<dbReference type="GO" id="GO:0000445">
    <property type="term" value="C:THO complex part of transcription export complex"/>
    <property type="evidence" value="ECO:0007669"/>
    <property type="project" value="InterPro"/>
</dbReference>
<protein>
    <submittedName>
        <fullName evidence="5">THO complex subunit 7</fullName>
    </submittedName>
</protein>
<feature type="coiled-coil region" evidence="3">
    <location>
        <begin position="162"/>
        <end position="189"/>
    </location>
</feature>
<feature type="region of interest" description="Disordered" evidence="4">
    <location>
        <begin position="217"/>
        <end position="325"/>
    </location>
</feature>
<evidence type="ECO:0000256" key="4">
    <source>
        <dbReference type="SAM" id="MobiDB-lite"/>
    </source>
</evidence>
<comment type="subcellular location">
    <subcellularLocation>
        <location evidence="1">Nucleus</location>
    </subcellularLocation>
</comment>